<organism evidence="1">
    <name type="scientific">Dehalogenimonas sp. 4OHTPN</name>
    <dbReference type="NCBI Taxonomy" id="3166643"/>
    <lineage>
        <taxon>Bacteria</taxon>
        <taxon>Bacillati</taxon>
        <taxon>Chloroflexota</taxon>
        <taxon>Dehalococcoidia</taxon>
        <taxon>Dehalococcoidales</taxon>
        <taxon>Dehalococcoidaceae</taxon>
        <taxon>Dehalogenimonas</taxon>
    </lineage>
</organism>
<protein>
    <submittedName>
        <fullName evidence="1">Uncharacterized protein</fullName>
    </submittedName>
</protein>
<reference evidence="1" key="1">
    <citation type="submission" date="2024-06" db="EMBL/GenBank/DDBJ databases">
        <title>A Novel Isolate, Dehalogenimonas sp. Strain 4OHTPN, Dechlorinates Aromatic 4 Hydroxy chlorothalonil by a Novel Reductive Dehalogenase.</title>
        <authorList>
            <person name="Liu G."/>
        </authorList>
    </citation>
    <scope>NUCLEOTIDE SEQUENCE</scope>
    <source>
        <strain evidence="1">4OHTPN</strain>
    </source>
</reference>
<dbReference type="RefSeq" id="WP_353714935.1">
    <property type="nucleotide sequence ID" value="NZ_CP159307.1"/>
</dbReference>
<proteinExistence type="predicted"/>
<name>A0AAU8GAC6_9CHLR</name>
<dbReference type="EMBL" id="CP159307">
    <property type="protein sequence ID" value="XCH33725.1"/>
    <property type="molecule type" value="Genomic_DNA"/>
</dbReference>
<sequence length="75" mass="8785">MVLTQYSLGFFEIWRRITVEDDVEVIREELVVGFVTVFEFPGHVISQDGKDQFDQIHVAENQGIFELPRFSRQPV</sequence>
<accession>A0AAU8GAC6</accession>
<dbReference type="AlphaFoldDB" id="A0AAU8GAC6"/>
<evidence type="ECO:0000313" key="1">
    <source>
        <dbReference type="EMBL" id="XCH33725.1"/>
    </source>
</evidence>
<gene>
    <name evidence="1" type="ORF">ABV300_02300</name>
</gene>